<sequence length="432" mass="49468">MPKKAREQDAKNKSIENPPTRNFFTPRVTAAASQSQSVPASQSESESAVPTEGIDDISKQTSPTDEDFVVDNDEEDVIDANLDIDEDETRADNHCDEGDLLNECDLGVQQEYVKAVQLRLGDEVREDNKSTDLYLLEHLKDNDWRIRKEHAPKFSRKLGLSETNSAYYRDVYVWLPDIRELLWKPNTEIAVEKIDQEWDAIEEEIDDTMRDLAVADIELLRAAIFESVETEGGKVPLHCEGLDAASRPELIRDKFSATLGDVFHAMDRAKVPVKHESKKAYFVALRDAFLFWNPAKLKELEDAMMKSGMINDEIQAQKYHNARLYRECVDRKVPPSSILYHRVRAVCALFGNMIDSKTKKPLFSKKAWKKANNVLKDILAGYYSDPPGLNFYTKRLGSNGEAMTNKHGLEVIERFRVSQEPYQLIWEMECRD</sequence>
<gene>
    <name evidence="2" type="ORF">ACHAWO_001726</name>
</gene>
<proteinExistence type="predicted"/>
<dbReference type="Proteomes" id="UP001530400">
    <property type="component" value="Unassembled WGS sequence"/>
</dbReference>
<dbReference type="AlphaFoldDB" id="A0ABD3N6C3"/>
<organism evidence="2 3">
    <name type="scientific">Cyclotella atomus</name>
    <dbReference type="NCBI Taxonomy" id="382360"/>
    <lineage>
        <taxon>Eukaryota</taxon>
        <taxon>Sar</taxon>
        <taxon>Stramenopiles</taxon>
        <taxon>Ochrophyta</taxon>
        <taxon>Bacillariophyta</taxon>
        <taxon>Coscinodiscophyceae</taxon>
        <taxon>Thalassiosirophycidae</taxon>
        <taxon>Stephanodiscales</taxon>
        <taxon>Stephanodiscaceae</taxon>
        <taxon>Cyclotella</taxon>
    </lineage>
</organism>
<protein>
    <submittedName>
        <fullName evidence="2">Uncharacterized protein</fullName>
    </submittedName>
</protein>
<comment type="caution">
    <text evidence="2">The sequence shown here is derived from an EMBL/GenBank/DDBJ whole genome shotgun (WGS) entry which is preliminary data.</text>
</comment>
<feature type="compositionally biased region" description="Basic and acidic residues" evidence="1">
    <location>
        <begin position="1"/>
        <end position="14"/>
    </location>
</feature>
<evidence type="ECO:0000256" key="1">
    <source>
        <dbReference type="SAM" id="MobiDB-lite"/>
    </source>
</evidence>
<evidence type="ECO:0000313" key="3">
    <source>
        <dbReference type="Proteomes" id="UP001530400"/>
    </source>
</evidence>
<feature type="region of interest" description="Disordered" evidence="1">
    <location>
        <begin position="1"/>
        <end position="67"/>
    </location>
</feature>
<feature type="compositionally biased region" description="Low complexity" evidence="1">
    <location>
        <begin position="30"/>
        <end position="50"/>
    </location>
</feature>
<name>A0ABD3N6C3_9STRA</name>
<keyword evidence="3" id="KW-1185">Reference proteome</keyword>
<dbReference type="EMBL" id="JALLPJ020001283">
    <property type="protein sequence ID" value="KAL3771665.1"/>
    <property type="molecule type" value="Genomic_DNA"/>
</dbReference>
<accession>A0ABD3N6C3</accession>
<evidence type="ECO:0000313" key="2">
    <source>
        <dbReference type="EMBL" id="KAL3771665.1"/>
    </source>
</evidence>
<reference evidence="2 3" key="1">
    <citation type="submission" date="2024-10" db="EMBL/GenBank/DDBJ databases">
        <title>Updated reference genomes for cyclostephanoid diatoms.</title>
        <authorList>
            <person name="Roberts W.R."/>
            <person name="Alverson A.J."/>
        </authorList>
    </citation>
    <scope>NUCLEOTIDE SEQUENCE [LARGE SCALE GENOMIC DNA]</scope>
    <source>
        <strain evidence="2 3">AJA010-31</strain>
    </source>
</reference>